<protein>
    <submittedName>
        <fullName evidence="1">RNA polymerase B</fullName>
    </submittedName>
</protein>
<evidence type="ECO:0000313" key="1">
    <source>
        <dbReference type="EMBL" id="KAJ2764862.1"/>
    </source>
</evidence>
<dbReference type="EMBL" id="JANBUJ010002202">
    <property type="protein sequence ID" value="KAJ2764862.1"/>
    <property type="molecule type" value="Genomic_DNA"/>
</dbReference>
<proteinExistence type="predicted"/>
<sequence length="383" mass="41399">CDSPSKPNTEPPSASSSDFAGGSPPDGDGADGGASVASSSVPASSIKERRLRAGMRYTQGGKKTYWLPVEPVDHRAVAFAAGGAGRTRAALLHGTHPGTSIAASVQYIGSAIHSSSRAVHESRRVQKHAAAAGRHLPEDDARPTEHTRLIARPPGGLSELSMDSDAAGLALDDALFAEARAVEGDFNYPVMEIGVAVGYAHRRPYGNTLPRRSATSADARPRIQSDHFSTPPTGGDGDTIWTMRMPKNKLVRPVTEESLDAARLELGVDFQDAECLLISEVKVLLEAQYDSKKEEKNLDEVYTKTLEYVQKFSRYTNRDTIKEVRALLKPTELEPFECAQLGNLCCSEYEEAKSLVPSIGSRISDEDLDSLLKQMDSLKKYQG</sequence>
<organism evidence="1 2">
    <name type="scientific">Coemansia nantahalensis</name>
    <dbReference type="NCBI Taxonomy" id="2789366"/>
    <lineage>
        <taxon>Eukaryota</taxon>
        <taxon>Fungi</taxon>
        <taxon>Fungi incertae sedis</taxon>
        <taxon>Zoopagomycota</taxon>
        <taxon>Kickxellomycotina</taxon>
        <taxon>Kickxellomycetes</taxon>
        <taxon>Kickxellales</taxon>
        <taxon>Kickxellaceae</taxon>
        <taxon>Coemansia</taxon>
    </lineage>
</organism>
<dbReference type="Proteomes" id="UP001140234">
    <property type="component" value="Unassembled WGS sequence"/>
</dbReference>
<gene>
    <name evidence="1" type="primary">RPB4</name>
    <name evidence="1" type="ORF">IWQ57_005006</name>
</gene>
<evidence type="ECO:0000313" key="2">
    <source>
        <dbReference type="Proteomes" id="UP001140234"/>
    </source>
</evidence>
<name>A0ACC1JPU4_9FUNG</name>
<accession>A0ACC1JPU4</accession>
<feature type="non-terminal residue" evidence="1">
    <location>
        <position position="1"/>
    </location>
</feature>
<keyword evidence="2" id="KW-1185">Reference proteome</keyword>
<reference evidence="1" key="1">
    <citation type="submission" date="2022-07" db="EMBL/GenBank/DDBJ databases">
        <title>Phylogenomic reconstructions and comparative analyses of Kickxellomycotina fungi.</title>
        <authorList>
            <person name="Reynolds N.K."/>
            <person name="Stajich J.E."/>
            <person name="Barry K."/>
            <person name="Grigoriev I.V."/>
            <person name="Crous P."/>
            <person name="Smith M.E."/>
        </authorList>
    </citation>
    <scope>NUCLEOTIDE SEQUENCE</scope>
    <source>
        <strain evidence="1">CBS 109366</strain>
    </source>
</reference>
<comment type="caution">
    <text evidence="1">The sequence shown here is derived from an EMBL/GenBank/DDBJ whole genome shotgun (WGS) entry which is preliminary data.</text>
</comment>